<dbReference type="PANTHER" id="PTHR11820:SF7">
    <property type="entry name" value="ACYLPYRUVASE FAHD1, MITOCHONDRIAL"/>
    <property type="match status" value="1"/>
</dbReference>
<dbReference type="InterPro" id="IPR011234">
    <property type="entry name" value="Fumarylacetoacetase-like_C"/>
</dbReference>
<keyword evidence="1" id="KW-0479">Metal-binding</keyword>
<proteinExistence type="predicted"/>
<accession>A0AA48HIT6</accession>
<dbReference type="EMBL" id="AP027272">
    <property type="protein sequence ID" value="BDX06069.1"/>
    <property type="molecule type" value="Genomic_DNA"/>
</dbReference>
<evidence type="ECO:0000259" key="2">
    <source>
        <dbReference type="Pfam" id="PF01557"/>
    </source>
</evidence>
<dbReference type="InterPro" id="IPR036663">
    <property type="entry name" value="Fumarylacetoacetase_C_sf"/>
</dbReference>
<protein>
    <submittedName>
        <fullName evidence="3">Acylpyruvase</fullName>
    </submittedName>
</protein>
<dbReference type="Proteomes" id="UP001333710">
    <property type="component" value="Chromosome"/>
</dbReference>
<evidence type="ECO:0000313" key="3">
    <source>
        <dbReference type="EMBL" id="BDX06069.1"/>
    </source>
</evidence>
<dbReference type="NCBIfam" id="NF007967">
    <property type="entry name" value="PRK10691.1"/>
    <property type="match status" value="1"/>
</dbReference>
<evidence type="ECO:0000256" key="1">
    <source>
        <dbReference type="ARBA" id="ARBA00022723"/>
    </source>
</evidence>
<dbReference type="GO" id="GO:0018773">
    <property type="term" value="F:acetylpyruvate hydrolase activity"/>
    <property type="evidence" value="ECO:0007669"/>
    <property type="project" value="TreeGrafter"/>
</dbReference>
<dbReference type="RefSeq" id="WP_338292108.1">
    <property type="nucleotide sequence ID" value="NZ_AP027272.1"/>
</dbReference>
<organism evidence="3 4">
    <name type="scientific">Planctobacterium marinum</name>
    <dbReference type="NCBI Taxonomy" id="1631968"/>
    <lineage>
        <taxon>Bacteria</taxon>
        <taxon>Pseudomonadati</taxon>
        <taxon>Pseudomonadota</taxon>
        <taxon>Gammaproteobacteria</taxon>
        <taxon>Alteromonadales</taxon>
        <taxon>Alteromonadaceae</taxon>
        <taxon>Planctobacterium</taxon>
    </lineage>
</organism>
<dbReference type="Gene3D" id="3.90.850.10">
    <property type="entry name" value="Fumarylacetoacetase-like, C-terminal domain"/>
    <property type="match status" value="1"/>
</dbReference>
<dbReference type="GO" id="GO:0046872">
    <property type="term" value="F:metal ion binding"/>
    <property type="evidence" value="ECO:0007669"/>
    <property type="project" value="UniProtKB-KW"/>
</dbReference>
<dbReference type="SUPFAM" id="SSF56529">
    <property type="entry name" value="FAH"/>
    <property type="match status" value="1"/>
</dbReference>
<dbReference type="PANTHER" id="PTHR11820">
    <property type="entry name" value="ACYLPYRUVASE"/>
    <property type="match status" value="1"/>
</dbReference>
<reference evidence="3" key="1">
    <citation type="submission" date="2023-01" db="EMBL/GenBank/DDBJ databases">
        <title>Complete genome sequence of Planctobacterium marinum strain Dej080120_11.</title>
        <authorList>
            <person name="Ueki S."/>
            <person name="Maruyama F."/>
        </authorList>
    </citation>
    <scope>NUCLEOTIDE SEQUENCE</scope>
    <source>
        <strain evidence="3">Dej080120_11</strain>
    </source>
</reference>
<feature type="domain" description="Fumarylacetoacetase-like C-terminal" evidence="2">
    <location>
        <begin position="18"/>
        <end position="217"/>
    </location>
</feature>
<dbReference type="KEGG" id="pmaw:MACH26_15900"/>
<sequence>MYRHLFEHGGYAELPAGKVVCVGRNYAEHIAELNNETPDEPLLFMKGSNALVSFSDTLFIPTNALCHNEIELAFLIAQPITCASVEQAHAAIAGVGLALDLTLRDKQSELRAKGLPWERAKAFDGSCPVSAFIPSEQLDLQRDMNFSFWVNDELRQQGCSSQMIWSWSSLIAHISTIFSLYPGDVVLTGTPKGVGPLNPGDKLKASLNDILFCSAQVQQEESR</sequence>
<name>A0AA48HIT6_9ALTE</name>
<evidence type="ECO:0000313" key="4">
    <source>
        <dbReference type="Proteomes" id="UP001333710"/>
    </source>
</evidence>
<gene>
    <name evidence="3" type="primary">ycgM</name>
    <name evidence="3" type="ORF">MACH26_15900</name>
</gene>
<dbReference type="Pfam" id="PF01557">
    <property type="entry name" value="FAA_hydrolase"/>
    <property type="match status" value="1"/>
</dbReference>
<dbReference type="AlphaFoldDB" id="A0AA48HIT6"/>
<keyword evidence="4" id="KW-1185">Reference proteome</keyword>